<sequence length="98" mass="11666">MKRAVATVVSSIEFKCTVAYFIKALEDYQLEPFQQLLQQQDKRTLSDFEVTFDKENLWYQLFKRIYKEDPKLVWVRTTFAKMLSKEEHPEPATLAAEQ</sequence>
<dbReference type="AlphaFoldDB" id="A0A0L0TCV0"/>
<proteinExistence type="predicted"/>
<dbReference type="VEuPathDB" id="FungiDB:AMAG_20628"/>
<reference evidence="2" key="2">
    <citation type="submission" date="2009-11" db="EMBL/GenBank/DDBJ databases">
        <title>The Genome Sequence of Allomyces macrogynus strain ATCC 38327.</title>
        <authorList>
            <consortium name="The Broad Institute Genome Sequencing Platform"/>
            <person name="Russ C."/>
            <person name="Cuomo C."/>
            <person name="Shea T."/>
            <person name="Young S.K."/>
            <person name="Zeng Q."/>
            <person name="Koehrsen M."/>
            <person name="Haas B."/>
            <person name="Borodovsky M."/>
            <person name="Guigo R."/>
            <person name="Alvarado L."/>
            <person name="Berlin A."/>
            <person name="Borenstein D."/>
            <person name="Chen Z."/>
            <person name="Engels R."/>
            <person name="Freedman E."/>
            <person name="Gellesch M."/>
            <person name="Goldberg J."/>
            <person name="Griggs A."/>
            <person name="Gujja S."/>
            <person name="Heiman D."/>
            <person name="Hepburn T."/>
            <person name="Howarth C."/>
            <person name="Jen D."/>
            <person name="Larson L."/>
            <person name="Lewis B."/>
            <person name="Mehta T."/>
            <person name="Park D."/>
            <person name="Pearson M."/>
            <person name="Roberts A."/>
            <person name="Saif S."/>
            <person name="Shenoy N."/>
            <person name="Sisk P."/>
            <person name="Stolte C."/>
            <person name="Sykes S."/>
            <person name="Walk T."/>
            <person name="White J."/>
            <person name="Yandava C."/>
            <person name="Burger G."/>
            <person name="Gray M.W."/>
            <person name="Holland P.W.H."/>
            <person name="King N."/>
            <person name="Lang F.B.F."/>
            <person name="Roger A.J."/>
            <person name="Ruiz-Trillo I."/>
            <person name="Lander E."/>
            <person name="Nusbaum C."/>
        </authorList>
    </citation>
    <scope>NUCLEOTIDE SEQUENCE [LARGE SCALE GENOMIC DNA]</scope>
    <source>
        <strain evidence="2">ATCC 38327</strain>
    </source>
</reference>
<reference evidence="1 2" key="1">
    <citation type="submission" date="2009-11" db="EMBL/GenBank/DDBJ databases">
        <title>Annotation of Allomyces macrogynus ATCC 38327.</title>
        <authorList>
            <consortium name="The Broad Institute Genome Sequencing Platform"/>
            <person name="Russ C."/>
            <person name="Cuomo C."/>
            <person name="Burger G."/>
            <person name="Gray M.W."/>
            <person name="Holland P.W.H."/>
            <person name="King N."/>
            <person name="Lang F.B.F."/>
            <person name="Roger A.J."/>
            <person name="Ruiz-Trillo I."/>
            <person name="Young S.K."/>
            <person name="Zeng Q."/>
            <person name="Gargeya S."/>
            <person name="Fitzgerald M."/>
            <person name="Haas B."/>
            <person name="Abouelleil A."/>
            <person name="Alvarado L."/>
            <person name="Arachchi H.M."/>
            <person name="Berlin A."/>
            <person name="Chapman S.B."/>
            <person name="Gearin G."/>
            <person name="Goldberg J."/>
            <person name="Griggs A."/>
            <person name="Gujja S."/>
            <person name="Hansen M."/>
            <person name="Heiman D."/>
            <person name="Howarth C."/>
            <person name="Larimer J."/>
            <person name="Lui A."/>
            <person name="MacDonald P.J.P."/>
            <person name="McCowen C."/>
            <person name="Montmayeur A."/>
            <person name="Murphy C."/>
            <person name="Neiman D."/>
            <person name="Pearson M."/>
            <person name="Priest M."/>
            <person name="Roberts A."/>
            <person name="Saif S."/>
            <person name="Shea T."/>
            <person name="Sisk P."/>
            <person name="Stolte C."/>
            <person name="Sykes S."/>
            <person name="Wortman J."/>
            <person name="Nusbaum C."/>
            <person name="Birren B."/>
        </authorList>
    </citation>
    <scope>NUCLEOTIDE SEQUENCE [LARGE SCALE GENOMIC DNA]</scope>
    <source>
        <strain evidence="1 2">ATCC 38327</strain>
    </source>
</reference>
<protein>
    <submittedName>
        <fullName evidence="1">Uncharacterized protein</fullName>
    </submittedName>
</protein>
<dbReference type="Proteomes" id="UP000054350">
    <property type="component" value="Unassembled WGS sequence"/>
</dbReference>
<dbReference type="EMBL" id="GG745383">
    <property type="protein sequence ID" value="KNE72748.1"/>
    <property type="molecule type" value="Genomic_DNA"/>
</dbReference>
<keyword evidence="2" id="KW-1185">Reference proteome</keyword>
<gene>
    <name evidence="1" type="ORF">AMAG_20628</name>
</gene>
<name>A0A0L0TCV0_ALLM3</name>
<accession>A0A0L0TCV0</accession>
<evidence type="ECO:0000313" key="2">
    <source>
        <dbReference type="Proteomes" id="UP000054350"/>
    </source>
</evidence>
<organism evidence="1 2">
    <name type="scientific">Allomyces macrogynus (strain ATCC 38327)</name>
    <name type="common">Allomyces javanicus var. macrogynus</name>
    <dbReference type="NCBI Taxonomy" id="578462"/>
    <lineage>
        <taxon>Eukaryota</taxon>
        <taxon>Fungi</taxon>
        <taxon>Fungi incertae sedis</taxon>
        <taxon>Blastocladiomycota</taxon>
        <taxon>Blastocladiomycetes</taxon>
        <taxon>Blastocladiales</taxon>
        <taxon>Blastocladiaceae</taxon>
        <taxon>Allomyces</taxon>
    </lineage>
</organism>
<evidence type="ECO:0000313" key="1">
    <source>
        <dbReference type="EMBL" id="KNE72748.1"/>
    </source>
</evidence>